<feature type="coiled-coil region" evidence="1">
    <location>
        <begin position="38"/>
        <end position="65"/>
    </location>
</feature>
<dbReference type="InterPro" id="IPR013321">
    <property type="entry name" value="Arc_rbn_hlx_hlx"/>
</dbReference>
<accession>A0A6G4QY92</accession>
<dbReference type="EMBL" id="JAAKGT010000005">
    <property type="protein sequence ID" value="NGM50616.1"/>
    <property type="molecule type" value="Genomic_DNA"/>
</dbReference>
<keyword evidence="1" id="KW-0175">Coiled coil</keyword>
<organism evidence="2">
    <name type="scientific">Caulobacter sp. 602-2</name>
    <dbReference type="NCBI Taxonomy" id="2710887"/>
    <lineage>
        <taxon>Bacteria</taxon>
        <taxon>Pseudomonadati</taxon>
        <taxon>Pseudomonadota</taxon>
        <taxon>Alphaproteobacteria</taxon>
        <taxon>Caulobacterales</taxon>
        <taxon>Caulobacteraceae</taxon>
        <taxon>Caulobacter</taxon>
    </lineage>
</organism>
<dbReference type="SUPFAM" id="SSF47598">
    <property type="entry name" value="Ribbon-helix-helix"/>
    <property type="match status" value="1"/>
</dbReference>
<evidence type="ECO:0008006" key="3">
    <source>
        <dbReference type="Google" id="ProtNLM"/>
    </source>
</evidence>
<name>A0A6G4QY92_9CAUL</name>
<evidence type="ECO:0000313" key="2">
    <source>
        <dbReference type="EMBL" id="NGM50616.1"/>
    </source>
</evidence>
<sequence>MKNITVSIDDETYRRARIKAAEQETSVSALVRKFLVEVAQDESEFERLKRREAELRAKIRGFRAADNVPRDELYRRGE</sequence>
<dbReference type="RefSeq" id="WP_165259320.1">
    <property type="nucleotide sequence ID" value="NZ_JAAKGT010000005.1"/>
</dbReference>
<proteinExistence type="predicted"/>
<dbReference type="GO" id="GO:0006355">
    <property type="term" value="P:regulation of DNA-templated transcription"/>
    <property type="evidence" value="ECO:0007669"/>
    <property type="project" value="InterPro"/>
</dbReference>
<dbReference type="AlphaFoldDB" id="A0A6G4QY92"/>
<evidence type="ECO:0000256" key="1">
    <source>
        <dbReference type="SAM" id="Coils"/>
    </source>
</evidence>
<reference evidence="2" key="1">
    <citation type="submission" date="2020-02" db="EMBL/GenBank/DDBJ databases">
        <authorList>
            <person name="Gao J."/>
            <person name="Sun J."/>
        </authorList>
    </citation>
    <scope>NUCLEOTIDE SEQUENCE</scope>
    <source>
        <strain evidence="2">602-2</strain>
    </source>
</reference>
<dbReference type="Gene3D" id="1.10.1220.10">
    <property type="entry name" value="Met repressor-like"/>
    <property type="match status" value="1"/>
</dbReference>
<dbReference type="InterPro" id="IPR010985">
    <property type="entry name" value="Ribbon_hlx_hlx"/>
</dbReference>
<gene>
    <name evidence="2" type="ORF">G5B46_13445</name>
</gene>
<comment type="caution">
    <text evidence="2">The sequence shown here is derived from an EMBL/GenBank/DDBJ whole genome shotgun (WGS) entry which is preliminary data.</text>
</comment>
<protein>
    <recommendedName>
        <fullName evidence="3">Ribbon-helix-helix protein, CopG family</fullName>
    </recommendedName>
</protein>